<dbReference type="InterPro" id="IPR050600">
    <property type="entry name" value="SETD3_SETD6_MTase"/>
</dbReference>
<dbReference type="InterPro" id="IPR044432">
    <property type="entry name" value="Set10/Efm1_SET"/>
</dbReference>
<dbReference type="SUPFAM" id="SSF82199">
    <property type="entry name" value="SET domain"/>
    <property type="match status" value="1"/>
</dbReference>
<dbReference type="PANTHER" id="PTHR13271:SF147">
    <property type="entry name" value="PROTEIN-LYSINE N-METHYLTRANSFERASE EFM1-RELATED"/>
    <property type="match status" value="1"/>
</dbReference>
<dbReference type="InterPro" id="IPR001214">
    <property type="entry name" value="SET_dom"/>
</dbReference>
<accession>A0A1Q3A5E5</accession>
<comment type="caution">
    <text evidence="2">The sequence shown here is derived from an EMBL/GenBank/DDBJ whole genome shotgun (WGS) entry which is preliminary data.</text>
</comment>
<protein>
    <recommendedName>
        <fullName evidence="1">SET domain-containing protein</fullName>
    </recommendedName>
</protein>
<evidence type="ECO:0000259" key="1">
    <source>
        <dbReference type="PROSITE" id="PS50280"/>
    </source>
</evidence>
<dbReference type="OrthoDB" id="42889at2759"/>
<dbReference type="EMBL" id="BDGX01000030">
    <property type="protein sequence ID" value="GAV50887.1"/>
    <property type="molecule type" value="Genomic_DNA"/>
</dbReference>
<gene>
    <name evidence="2" type="ORF">ZYGR_0AD00700</name>
</gene>
<dbReference type="GO" id="GO:0016279">
    <property type="term" value="F:protein-lysine N-methyltransferase activity"/>
    <property type="evidence" value="ECO:0007669"/>
    <property type="project" value="InterPro"/>
</dbReference>
<name>A0A1Q3A5E5_ZYGRO</name>
<dbReference type="InterPro" id="IPR046341">
    <property type="entry name" value="SET_dom_sf"/>
</dbReference>
<dbReference type="Pfam" id="PF00856">
    <property type="entry name" value="SET"/>
    <property type="match status" value="1"/>
</dbReference>
<evidence type="ECO:0000313" key="3">
    <source>
        <dbReference type="Proteomes" id="UP000187013"/>
    </source>
</evidence>
<dbReference type="PANTHER" id="PTHR13271">
    <property type="entry name" value="UNCHARACTERIZED PUTATIVE METHYLTRANSFERASE"/>
    <property type="match status" value="1"/>
</dbReference>
<dbReference type="CDD" id="cd19180">
    <property type="entry name" value="SET_SpSET10-like"/>
    <property type="match status" value="1"/>
</dbReference>
<dbReference type="Gene3D" id="3.90.1410.10">
    <property type="entry name" value="set domain protein methyltransferase, domain 1"/>
    <property type="match status" value="1"/>
</dbReference>
<dbReference type="AlphaFoldDB" id="A0A1Q3A5E5"/>
<organism evidence="2 3">
    <name type="scientific">Zygosaccharomyces rouxii</name>
    <dbReference type="NCBI Taxonomy" id="4956"/>
    <lineage>
        <taxon>Eukaryota</taxon>
        <taxon>Fungi</taxon>
        <taxon>Dikarya</taxon>
        <taxon>Ascomycota</taxon>
        <taxon>Saccharomycotina</taxon>
        <taxon>Saccharomycetes</taxon>
        <taxon>Saccharomycetales</taxon>
        <taxon>Saccharomycetaceae</taxon>
        <taxon>Zygosaccharomyces</taxon>
    </lineage>
</organism>
<dbReference type="PROSITE" id="PS50280">
    <property type="entry name" value="SET"/>
    <property type="match status" value="1"/>
</dbReference>
<dbReference type="Proteomes" id="UP000187013">
    <property type="component" value="Unassembled WGS sequence"/>
</dbReference>
<reference evidence="2 3" key="1">
    <citation type="submission" date="2016-08" db="EMBL/GenBank/DDBJ databases">
        <title>Draft genome sequence of allopolyploid Zygosaccharomyces rouxii.</title>
        <authorList>
            <person name="Watanabe J."/>
            <person name="Uehara K."/>
            <person name="Mogi Y."/>
            <person name="Tsukioka Y."/>
        </authorList>
    </citation>
    <scope>NUCLEOTIDE SEQUENCE [LARGE SCALE GENOMIC DNA]</scope>
    <source>
        <strain evidence="2 3">NBRC 110957</strain>
    </source>
</reference>
<sequence>MGKLEDCIQWAVKNGSIVDERIHFKQSSISGISAVVEGILATEEPLIQIPSKLLITNEKAQESFQVDSDVIDKNAPNALVQLYVAKLKFAKGMPSIYQPYIDLLPLKLEQPYFWDWKELQVIKGTDLYLVMKQRLPKLLEEWTTLLKKLSLEPSDDLGQLETPGLDLVDYVARYRETNEQLPWNSFAAYVWSAGIFASRAFPKIALNDQCLSINEAFLYPIVDFLNHKNDTKVKWCFQDGKMCFVSKESLKSGEELFNNYGDKSNEELLLNYGFVQDNNQYDDARLTLRLDSQLLDGAEQLGIPLSQERVTDNSVQFKLNKKELLPHNLVKLFALVHKLKSEDGINLRNSLEGIDSLQSILMQKVEFFRQKTRIDASASRKLQILRKYFDQQRRLFQLSIENGQKLQKELIKSNSEFLISFKTIFKNDKQFSNSLLLTFGVAKFEDLITKDCMNQILLLWIVRVANKNEYAKKLPFEIPQFIYDTFQEVSSTIVIEKEDVLQMMGFYQAMFPAMSEKIPEIYGQGNWRIRQFIVADTVMDRLVWTRKLTQEPFFVKKQRIAF</sequence>
<feature type="domain" description="SET" evidence="1">
    <location>
        <begin position="20"/>
        <end position="261"/>
    </location>
</feature>
<evidence type="ECO:0000313" key="2">
    <source>
        <dbReference type="EMBL" id="GAV50887.1"/>
    </source>
</evidence>
<dbReference type="eggNOG" id="KOG1337">
    <property type="taxonomic scope" value="Eukaryota"/>
</dbReference>
<dbReference type="GO" id="GO:0005634">
    <property type="term" value="C:nucleus"/>
    <property type="evidence" value="ECO:0007669"/>
    <property type="project" value="TreeGrafter"/>
</dbReference>
<proteinExistence type="predicted"/>